<evidence type="ECO:0000256" key="9">
    <source>
        <dbReference type="ARBA" id="ARBA00039113"/>
    </source>
</evidence>
<dbReference type="CDD" id="cd01314">
    <property type="entry name" value="D-HYD"/>
    <property type="match status" value="1"/>
</dbReference>
<dbReference type="SUPFAM" id="SSF51338">
    <property type="entry name" value="Composite domain of metallo-dependent hydrolases"/>
    <property type="match status" value="2"/>
</dbReference>
<dbReference type="AlphaFoldDB" id="A0A078ABG9"/>
<evidence type="ECO:0000256" key="13">
    <source>
        <dbReference type="ARBA" id="ARBA00066985"/>
    </source>
</evidence>
<evidence type="ECO:0000256" key="12">
    <source>
        <dbReference type="ARBA" id="ARBA00061249"/>
    </source>
</evidence>
<gene>
    <name evidence="19" type="primary">Contig13807.g14726</name>
    <name evidence="19" type="ORF">STYLEM_8202</name>
</gene>
<comment type="catalytic activity">
    <reaction evidence="10">
        <text>3-(carbamoylamino)propanoate + H2O + 2 H(+) = beta-alanine + NH4(+) + CO2</text>
        <dbReference type="Rhea" id="RHEA:11184"/>
        <dbReference type="ChEBI" id="CHEBI:11892"/>
        <dbReference type="ChEBI" id="CHEBI:15377"/>
        <dbReference type="ChEBI" id="CHEBI:15378"/>
        <dbReference type="ChEBI" id="CHEBI:16526"/>
        <dbReference type="ChEBI" id="CHEBI:28938"/>
        <dbReference type="ChEBI" id="CHEBI:57966"/>
        <dbReference type="EC" id="3.5.1.6"/>
    </reaction>
</comment>
<comment type="catalytic activity">
    <reaction evidence="11">
        <text>3-(carbamoylamino)-2-methylpropanoate + H2O + 2 H(+) = (R)-3-amino-2-methylpropanoate + NH4(+) + CO2</text>
        <dbReference type="Rhea" id="RHEA:37339"/>
        <dbReference type="ChEBI" id="CHEBI:15377"/>
        <dbReference type="ChEBI" id="CHEBI:15378"/>
        <dbReference type="ChEBI" id="CHEBI:16526"/>
        <dbReference type="ChEBI" id="CHEBI:28938"/>
        <dbReference type="ChEBI" id="CHEBI:57731"/>
        <dbReference type="ChEBI" id="CHEBI:74414"/>
        <dbReference type="EC" id="3.5.1.6"/>
    </reaction>
</comment>
<evidence type="ECO:0000256" key="3">
    <source>
        <dbReference type="ARBA" id="ARBA00008829"/>
    </source>
</evidence>
<comment type="catalytic activity">
    <reaction evidence="8">
        <text>5,6-dihydrouracil + H2O = 3-(carbamoylamino)propanoate + H(+)</text>
        <dbReference type="Rhea" id="RHEA:16121"/>
        <dbReference type="ChEBI" id="CHEBI:11892"/>
        <dbReference type="ChEBI" id="CHEBI:15377"/>
        <dbReference type="ChEBI" id="CHEBI:15378"/>
        <dbReference type="ChEBI" id="CHEBI:15901"/>
        <dbReference type="EC" id="3.5.2.2"/>
    </reaction>
</comment>
<dbReference type="Proteomes" id="UP000039865">
    <property type="component" value="Unassembled WGS sequence"/>
</dbReference>
<feature type="domain" description="CN hydrolase" evidence="18">
    <location>
        <begin position="647"/>
        <end position="918"/>
    </location>
</feature>
<dbReference type="Pfam" id="PF01979">
    <property type="entry name" value="Amidohydro_1"/>
    <property type="match status" value="1"/>
</dbReference>
<dbReference type="GO" id="GO:0006208">
    <property type="term" value="P:pyrimidine nucleobase catabolic process"/>
    <property type="evidence" value="ECO:0007669"/>
    <property type="project" value="TreeGrafter"/>
</dbReference>
<dbReference type="EC" id="3.5.1.6" evidence="13"/>
<evidence type="ECO:0000256" key="14">
    <source>
        <dbReference type="ARBA" id="ARBA00074804"/>
    </source>
</evidence>
<evidence type="ECO:0000313" key="19">
    <source>
        <dbReference type="EMBL" id="CDW79216.1"/>
    </source>
</evidence>
<name>A0A078ABG9_STYLE</name>
<feature type="coiled-coil region" evidence="17">
    <location>
        <begin position="525"/>
        <end position="559"/>
    </location>
</feature>
<dbReference type="InterPro" id="IPR011778">
    <property type="entry name" value="Hydantoinase/dihydroPyrase"/>
</dbReference>
<dbReference type="SUPFAM" id="SSF56317">
    <property type="entry name" value="Carbon-nitrogen hydrolase"/>
    <property type="match status" value="1"/>
</dbReference>
<evidence type="ECO:0000256" key="15">
    <source>
        <dbReference type="ARBA" id="ARBA00075038"/>
    </source>
</evidence>
<evidence type="ECO:0000256" key="1">
    <source>
        <dbReference type="ARBA" id="ARBA00001947"/>
    </source>
</evidence>
<comment type="cofactor">
    <cofactor evidence="1">
        <name>Zn(2+)</name>
        <dbReference type="ChEBI" id="CHEBI:29105"/>
    </cofactor>
</comment>
<reference evidence="19 20" key="1">
    <citation type="submission" date="2014-06" db="EMBL/GenBank/DDBJ databases">
        <authorList>
            <person name="Swart Estienne"/>
        </authorList>
    </citation>
    <scope>NUCLEOTIDE SEQUENCE [LARGE SCALE GENOMIC DNA]</scope>
    <source>
        <strain evidence="19 20">130c</strain>
    </source>
</reference>
<comment type="similarity">
    <text evidence="12">Belongs to the carbon-nitrogen hydrolase superfamily. BUP family.</text>
</comment>
<dbReference type="Pfam" id="PF00795">
    <property type="entry name" value="CN_hydrolase"/>
    <property type="match status" value="1"/>
</dbReference>
<feature type="modified residue" description="N6-carboxylysine" evidence="16">
    <location>
        <position position="185"/>
    </location>
</feature>
<comment type="similarity">
    <text evidence="3">Belongs to the metallo-dependent hydrolases superfamily. Hydantoinase/dihydropyrimidinase family.</text>
</comment>
<dbReference type="GO" id="GO:0003837">
    <property type="term" value="F:beta-ureidopropionase activity"/>
    <property type="evidence" value="ECO:0007669"/>
    <property type="project" value="UniProtKB-EC"/>
</dbReference>
<dbReference type="InterPro" id="IPR011059">
    <property type="entry name" value="Metal-dep_hydrolase_composite"/>
</dbReference>
<keyword evidence="6" id="KW-0378">Hydrolase</keyword>
<dbReference type="OrthoDB" id="305210at2759"/>
<dbReference type="InterPro" id="IPR050378">
    <property type="entry name" value="Metallo-dep_Hydrolases_sf"/>
</dbReference>
<keyword evidence="5" id="KW-0479">Metal-binding</keyword>
<dbReference type="InterPro" id="IPR006680">
    <property type="entry name" value="Amidohydro-rel"/>
</dbReference>
<evidence type="ECO:0000313" key="20">
    <source>
        <dbReference type="Proteomes" id="UP000039865"/>
    </source>
</evidence>
<evidence type="ECO:0000256" key="17">
    <source>
        <dbReference type="SAM" id="Coils"/>
    </source>
</evidence>
<evidence type="ECO:0000256" key="16">
    <source>
        <dbReference type="PIRSR" id="PIRSR611778-50"/>
    </source>
</evidence>
<dbReference type="Gene3D" id="2.30.40.10">
    <property type="entry name" value="Urease, subunit C, domain 1"/>
    <property type="match status" value="1"/>
</dbReference>
<keyword evidence="17" id="KW-0175">Coiled coil</keyword>
<evidence type="ECO:0000256" key="2">
    <source>
        <dbReference type="ARBA" id="ARBA00004668"/>
    </source>
</evidence>
<dbReference type="OMA" id="PERTHTI"/>
<dbReference type="GO" id="GO:0046872">
    <property type="term" value="F:metal ion binding"/>
    <property type="evidence" value="ECO:0007669"/>
    <property type="project" value="UniProtKB-KW"/>
</dbReference>
<dbReference type="GO" id="GO:0004157">
    <property type="term" value="F:dihydropyrimidinase activity"/>
    <property type="evidence" value="ECO:0007669"/>
    <property type="project" value="UniProtKB-EC"/>
</dbReference>
<dbReference type="InterPro" id="IPR032466">
    <property type="entry name" value="Metal_Hydrolase"/>
</dbReference>
<evidence type="ECO:0000256" key="10">
    <source>
        <dbReference type="ARBA" id="ARBA00050540"/>
    </source>
</evidence>
<dbReference type="PROSITE" id="PS50263">
    <property type="entry name" value="CN_HYDROLASE"/>
    <property type="match status" value="1"/>
</dbReference>
<comment type="PTM">
    <text evidence="16">Carbamylation allows a single lysine to coordinate two divalent metal cations.</text>
</comment>
<keyword evidence="7" id="KW-0862">Zinc</keyword>
<comment type="subunit">
    <text evidence="4">Homotetramer.</text>
</comment>
<organism evidence="19 20">
    <name type="scientific">Stylonychia lemnae</name>
    <name type="common">Ciliate</name>
    <dbReference type="NCBI Taxonomy" id="5949"/>
    <lineage>
        <taxon>Eukaryota</taxon>
        <taxon>Sar</taxon>
        <taxon>Alveolata</taxon>
        <taxon>Ciliophora</taxon>
        <taxon>Intramacronucleata</taxon>
        <taxon>Spirotrichea</taxon>
        <taxon>Stichotrichia</taxon>
        <taxon>Sporadotrichida</taxon>
        <taxon>Oxytrichidae</taxon>
        <taxon>Stylonychinae</taxon>
        <taxon>Stylonychia</taxon>
    </lineage>
</organism>
<dbReference type="PANTHER" id="PTHR11647:SF1">
    <property type="entry name" value="COLLAPSIN RESPONSE MEDIATOR PROTEIN"/>
    <property type="match status" value="1"/>
</dbReference>
<evidence type="ECO:0000256" key="8">
    <source>
        <dbReference type="ARBA" id="ARBA00036696"/>
    </source>
</evidence>
<protein>
    <recommendedName>
        <fullName evidence="14">Beta-ureidopropionase</fullName>
        <ecNumber evidence="13">3.5.1.6</ecNumber>
        <ecNumber evidence="9">3.5.2.2</ecNumber>
    </recommendedName>
    <alternativeName>
        <fullName evidence="15">N-carbamoyl-beta-alanine amidohydrolase</fullName>
    </alternativeName>
</protein>
<keyword evidence="20" id="KW-1185">Reference proteome</keyword>
<dbReference type="FunFam" id="3.60.110.10:FF:000008">
    <property type="entry name" value="Beta-alanine synthase"/>
    <property type="match status" value="1"/>
</dbReference>
<accession>A0A078ABG9</accession>
<dbReference type="FunFam" id="3.20.20.140:FF:000001">
    <property type="entry name" value="Dihydropyrimidinase like 3"/>
    <property type="match status" value="1"/>
</dbReference>
<dbReference type="EMBL" id="CCKQ01007793">
    <property type="protein sequence ID" value="CDW79216.1"/>
    <property type="molecule type" value="Genomic_DNA"/>
</dbReference>
<comment type="pathway">
    <text evidence="2">Amino-acid biosynthesis; beta-alanine biosynthesis.</text>
</comment>
<dbReference type="InterPro" id="IPR003010">
    <property type="entry name" value="C-N_Hydrolase"/>
</dbReference>
<evidence type="ECO:0000256" key="4">
    <source>
        <dbReference type="ARBA" id="ARBA00011881"/>
    </source>
</evidence>
<evidence type="ECO:0000256" key="5">
    <source>
        <dbReference type="ARBA" id="ARBA00022723"/>
    </source>
</evidence>
<dbReference type="GO" id="GO:0005829">
    <property type="term" value="C:cytosol"/>
    <property type="evidence" value="ECO:0007669"/>
    <property type="project" value="TreeGrafter"/>
</dbReference>
<dbReference type="Gene3D" id="3.20.20.140">
    <property type="entry name" value="Metal-dependent hydrolases"/>
    <property type="match status" value="1"/>
</dbReference>
<proteinExistence type="inferred from homology"/>
<dbReference type="SUPFAM" id="SSF51556">
    <property type="entry name" value="Metallo-dependent hydrolases"/>
    <property type="match status" value="1"/>
</dbReference>
<dbReference type="NCBIfam" id="TIGR02033">
    <property type="entry name" value="D-hydantoinase"/>
    <property type="match status" value="1"/>
</dbReference>
<dbReference type="Gene3D" id="3.60.110.10">
    <property type="entry name" value="Carbon-nitrogen hydrolase"/>
    <property type="match status" value="1"/>
</dbReference>
<dbReference type="PANTHER" id="PTHR11647">
    <property type="entry name" value="HYDRANTOINASE/DIHYDROPYRIMIDINASE FAMILY MEMBER"/>
    <property type="match status" value="1"/>
</dbReference>
<evidence type="ECO:0000256" key="6">
    <source>
        <dbReference type="ARBA" id="ARBA00022801"/>
    </source>
</evidence>
<dbReference type="InterPro" id="IPR036526">
    <property type="entry name" value="C-N_Hydrolase_sf"/>
</dbReference>
<dbReference type="InParanoid" id="A0A078ABG9"/>
<evidence type="ECO:0000256" key="7">
    <source>
        <dbReference type="ARBA" id="ARBA00022833"/>
    </source>
</evidence>
<dbReference type="EC" id="3.5.2.2" evidence="9"/>
<sequence length="957" mass="107437">MQKLFKAQKNIFQEQIKGQFNQLFNKNTPKAFNSMLIKGGTIVNADHKFQGDVLIENGKIQQVFLPEQKIHTQRNFNKIIDASGKLVMPGGIDPHCHLEFSFMDTTTVDDFDIGTRAAVAGGTTTFIDFIIPGSNPLKYAYNDWRTRADKKVHCDYSLHCAINDWNEDISKEMEEIVKLGVTSFKLYTAYKGTYFFQNDERMLQIFQRCKELGAVIMVHAENGELIEYNQERLIKQGVTGPEGHPLSRSDEIEAEATHRVITIANTINVPLYVVHVMKRAAADEIVRAKRKGFVVFAEALAAGLGVDGRHYWDEDWDTAAKFVMSPAIDDDPKTKEYEMRLLATHDLDTTATDNCAFSKAQKRLGHDCFDKIPNGCNGIEDRMSVIWTNGVGKGVITPSDFVRVTSANTAKIFNMYPRKGIIQAGSDADLIIFDTEATKTISAKTHHHAGDHTIFEGVKVKGLTQTTISGGRIVYDEGVVKSTPGSGKYISRLPYGYAYEKIPALDAQRRIKETPVDRSGIKPSSKSLEEKLSQLNTQIDIYQDKVVQLQNQLKYAQSSSNQNQESSGSQNVWSAKYTNELNSLEETLKAFLPEQELNEVKRILYGNKTSDLFIPDSAKSIAMKNDFEIVGYKIPATQEQLRPPRIVRIGAVQNSIKAPTTAPVSQQLQAIHDWAREVTHAAHLAGVNVLCFQELWNAPFFLCTREKMPWLEFAENWETGPSAQLFKELSSKYNMVIVSPILERNEAKETIFNSAVVFSNTGRIMGRHHKNHIPRVGDFNESTYYMEGELGHPVFETIYGKIGINICYGRHHPLSWHMLGVNGAEIVFNPSATVGGLSEPMWPIEARCAAIANHYFAVGINRVGTETYPNPFTSGDGKPARHEFGMFYGSSYVAAPDASRTPGLSRTRDGLLVTEVDLNMCRQIKDKWGFSMTRREEMYARLLTEAAKDGFKPQRIR</sequence>
<evidence type="ECO:0000256" key="11">
    <source>
        <dbReference type="ARBA" id="ARBA00050552"/>
    </source>
</evidence>
<evidence type="ECO:0000259" key="18">
    <source>
        <dbReference type="PROSITE" id="PS50263"/>
    </source>
</evidence>